<organism evidence="1 2">
    <name type="scientific">Hymenobacter oligotrophus</name>
    <dbReference type="NCBI Taxonomy" id="2319843"/>
    <lineage>
        <taxon>Bacteria</taxon>
        <taxon>Pseudomonadati</taxon>
        <taxon>Bacteroidota</taxon>
        <taxon>Cytophagia</taxon>
        <taxon>Cytophagales</taxon>
        <taxon>Hymenobacteraceae</taxon>
        <taxon>Hymenobacter</taxon>
    </lineage>
</organism>
<dbReference type="KEGG" id="hyh:D3Y59_05175"/>
<dbReference type="OrthoDB" id="878746at2"/>
<proteinExistence type="predicted"/>
<accession>A0A3B7QZR0</accession>
<dbReference type="EMBL" id="CP032317">
    <property type="protein sequence ID" value="AYA36500.1"/>
    <property type="molecule type" value="Genomic_DNA"/>
</dbReference>
<dbReference type="Proteomes" id="UP000262802">
    <property type="component" value="Chromosome"/>
</dbReference>
<protein>
    <submittedName>
        <fullName evidence="1">Uncharacterized protein</fullName>
    </submittedName>
</protein>
<dbReference type="AlphaFoldDB" id="A0A3B7QZR0"/>
<name>A0A3B7QZR0_9BACT</name>
<gene>
    <name evidence="1" type="ORF">D3Y59_05175</name>
</gene>
<evidence type="ECO:0000313" key="2">
    <source>
        <dbReference type="Proteomes" id="UP000262802"/>
    </source>
</evidence>
<keyword evidence="2" id="KW-1185">Reference proteome</keyword>
<evidence type="ECO:0000313" key="1">
    <source>
        <dbReference type="EMBL" id="AYA36500.1"/>
    </source>
</evidence>
<sequence>MALCSARVYAQTQLIQHFAGSTVITTTGDTLRGPLVLHVDKNVLMVTMPDGAIKTFPASSISVFAVKGNLSHYAPGRTGTQINRPAFGGSQWGMGVAHSAFIPRHHLGKFDTTQVRIYRTYYWQKKPTAYSPRPMPMFFEELTTGPVSLLQRETLVLGGPGLSGTNARGVLALAGGTRPKLYLYTKDKFVQLVHPKSQLKKHYGQQAKQLIQYARANKLTFVFPHHLAQIIAYSNSLAASAKND</sequence>
<reference evidence="1 2" key="1">
    <citation type="submission" date="2018-09" db="EMBL/GenBank/DDBJ databases">
        <title>Hymenobacter medium sp. nov., isolated from R2A medium.</title>
        <authorList>
            <person name="Yingchao G."/>
        </authorList>
    </citation>
    <scope>NUCLEOTIDE SEQUENCE [LARGE SCALE GENOMIC DNA]</scope>
    <source>
        <strain evidence="2">sh-6</strain>
    </source>
</reference>